<dbReference type="GO" id="GO:0015074">
    <property type="term" value="P:DNA integration"/>
    <property type="evidence" value="ECO:0007669"/>
    <property type="project" value="InterPro"/>
</dbReference>
<accession>A0A0F9MAS2</accession>
<evidence type="ECO:0000256" key="1">
    <source>
        <dbReference type="ARBA" id="ARBA00023125"/>
    </source>
</evidence>
<dbReference type="GO" id="GO:0003677">
    <property type="term" value="F:DNA binding"/>
    <property type="evidence" value="ECO:0007669"/>
    <property type="project" value="UniProtKB-KW"/>
</dbReference>
<dbReference type="Pfam" id="PF00589">
    <property type="entry name" value="Phage_integrase"/>
    <property type="match status" value="1"/>
</dbReference>
<dbReference type="InterPro" id="IPR011010">
    <property type="entry name" value="DNA_brk_join_enz"/>
</dbReference>
<gene>
    <name evidence="4" type="ORF">LCGC14_1113920</name>
</gene>
<comment type="caution">
    <text evidence="4">The sequence shown here is derived from an EMBL/GenBank/DDBJ whole genome shotgun (WGS) entry which is preliminary data.</text>
</comment>
<protein>
    <recommendedName>
        <fullName evidence="3">Tyr recombinase domain-containing protein</fullName>
    </recommendedName>
</protein>
<dbReference type="InterPro" id="IPR050090">
    <property type="entry name" value="Tyrosine_recombinase_XerCD"/>
</dbReference>
<evidence type="ECO:0000256" key="2">
    <source>
        <dbReference type="ARBA" id="ARBA00023172"/>
    </source>
</evidence>
<dbReference type="InterPro" id="IPR002104">
    <property type="entry name" value="Integrase_catalytic"/>
</dbReference>
<dbReference type="PANTHER" id="PTHR30349:SF41">
    <property type="entry name" value="INTEGRASE_RECOMBINASE PROTEIN MJ0367-RELATED"/>
    <property type="match status" value="1"/>
</dbReference>
<dbReference type="GO" id="GO:0006310">
    <property type="term" value="P:DNA recombination"/>
    <property type="evidence" value="ECO:0007669"/>
    <property type="project" value="UniProtKB-KW"/>
</dbReference>
<name>A0A0F9MAS2_9ZZZZ</name>
<feature type="domain" description="Tyr recombinase" evidence="3">
    <location>
        <begin position="3"/>
        <end position="196"/>
    </location>
</feature>
<dbReference type="AlphaFoldDB" id="A0A0F9MAS2"/>
<dbReference type="Gene3D" id="1.10.443.10">
    <property type="entry name" value="Intergrase catalytic core"/>
    <property type="match status" value="1"/>
</dbReference>
<evidence type="ECO:0000259" key="3">
    <source>
        <dbReference type="PROSITE" id="PS51898"/>
    </source>
</evidence>
<keyword evidence="1" id="KW-0238">DNA-binding</keyword>
<proteinExistence type="predicted"/>
<dbReference type="PROSITE" id="PS51898">
    <property type="entry name" value="TYR_RECOMBINASE"/>
    <property type="match status" value="1"/>
</dbReference>
<keyword evidence="2" id="KW-0233">DNA recombination</keyword>
<dbReference type="EMBL" id="LAZR01005104">
    <property type="protein sequence ID" value="KKN02824.1"/>
    <property type="molecule type" value="Genomic_DNA"/>
</dbReference>
<evidence type="ECO:0000313" key="4">
    <source>
        <dbReference type="EMBL" id="KKN02824.1"/>
    </source>
</evidence>
<reference evidence="4" key="1">
    <citation type="journal article" date="2015" name="Nature">
        <title>Complex archaea that bridge the gap between prokaryotes and eukaryotes.</title>
        <authorList>
            <person name="Spang A."/>
            <person name="Saw J.H."/>
            <person name="Jorgensen S.L."/>
            <person name="Zaremba-Niedzwiedzka K."/>
            <person name="Martijn J."/>
            <person name="Lind A.E."/>
            <person name="van Eijk R."/>
            <person name="Schleper C."/>
            <person name="Guy L."/>
            <person name="Ettema T.J."/>
        </authorList>
    </citation>
    <scope>NUCLEOTIDE SEQUENCE</scope>
</reference>
<dbReference type="SUPFAM" id="SSF56349">
    <property type="entry name" value="DNA breaking-rejoining enzymes"/>
    <property type="match status" value="1"/>
</dbReference>
<dbReference type="InterPro" id="IPR013762">
    <property type="entry name" value="Integrase-like_cat_sf"/>
</dbReference>
<sequence>MTSIQNTLTAGECFRLLEAAELTSDSGSVNRKIIRNRLIVLLMLEAGLRVGEVAKIKRGALLFADHFNDAITVAAETAKNNRQRRIPASAKIQEALTDMSDHVWKPDQVPVDGYAFYRTNFTEHITVRQIQRIVEGLSKFAIGREVNPHLLRHTFATKLMRTVNIRVVQELLGHTSITSTQIYTHPNGDDLKKAIDSMND</sequence>
<dbReference type="PANTHER" id="PTHR30349">
    <property type="entry name" value="PHAGE INTEGRASE-RELATED"/>
    <property type="match status" value="1"/>
</dbReference>
<organism evidence="4">
    <name type="scientific">marine sediment metagenome</name>
    <dbReference type="NCBI Taxonomy" id="412755"/>
    <lineage>
        <taxon>unclassified sequences</taxon>
        <taxon>metagenomes</taxon>
        <taxon>ecological metagenomes</taxon>
    </lineage>
</organism>